<dbReference type="PROSITE" id="PS50234">
    <property type="entry name" value="VWFA"/>
    <property type="match status" value="1"/>
</dbReference>
<gene>
    <name evidence="2" type="ORF">ACFODZ_05420</name>
</gene>
<dbReference type="Proteomes" id="UP001595533">
    <property type="component" value="Unassembled WGS sequence"/>
</dbReference>
<dbReference type="InterPro" id="IPR036465">
    <property type="entry name" value="vWFA_dom_sf"/>
</dbReference>
<keyword evidence="3" id="KW-1185">Reference proteome</keyword>
<reference evidence="3" key="1">
    <citation type="journal article" date="2019" name="Int. J. Syst. Evol. Microbiol.">
        <title>The Global Catalogue of Microorganisms (GCM) 10K type strain sequencing project: providing services to taxonomists for standard genome sequencing and annotation.</title>
        <authorList>
            <consortium name="The Broad Institute Genomics Platform"/>
            <consortium name="The Broad Institute Genome Sequencing Center for Infectious Disease"/>
            <person name="Wu L."/>
            <person name="Ma J."/>
        </authorList>
    </citation>
    <scope>NUCLEOTIDE SEQUENCE [LARGE SCALE GENOMIC DNA]</scope>
    <source>
        <strain evidence="3">KCTC 42953</strain>
    </source>
</reference>
<feature type="domain" description="VWFA" evidence="1">
    <location>
        <begin position="197"/>
        <end position="375"/>
    </location>
</feature>
<proteinExistence type="predicted"/>
<dbReference type="SMART" id="SM00327">
    <property type="entry name" value="VWA"/>
    <property type="match status" value="1"/>
</dbReference>
<dbReference type="EMBL" id="JBHRTS010000003">
    <property type="protein sequence ID" value="MFC3193672.1"/>
    <property type="molecule type" value="Genomic_DNA"/>
</dbReference>
<dbReference type="PROSITE" id="PS51257">
    <property type="entry name" value="PROKAR_LIPOPROTEIN"/>
    <property type="match status" value="1"/>
</dbReference>
<dbReference type="InterPro" id="IPR021908">
    <property type="entry name" value="YfbK_C"/>
</dbReference>
<evidence type="ECO:0000259" key="1">
    <source>
        <dbReference type="PROSITE" id="PS50234"/>
    </source>
</evidence>
<dbReference type="CDD" id="cd01465">
    <property type="entry name" value="vWA_subgroup"/>
    <property type="match status" value="1"/>
</dbReference>
<evidence type="ECO:0000313" key="2">
    <source>
        <dbReference type="EMBL" id="MFC3193672.1"/>
    </source>
</evidence>
<protein>
    <submittedName>
        <fullName evidence="2">von Willebrand factor type A domain-containing protein</fullName>
    </submittedName>
</protein>
<dbReference type="Pfam" id="PF12034">
    <property type="entry name" value="YfbK_C"/>
    <property type="match status" value="1"/>
</dbReference>
<accession>A0ABV7J9B3</accession>
<name>A0ABV7J9B3_9GAMM</name>
<sequence>MNRVLIISFSVLLSACAGQKQQQNKSTAEQSDNQVDQVQNIRPVLVAEEAEAMNKQIRVTGSRIQRHKAAADMSMYHPHPITPASMTDRENYAHFESHTIQSVINNPISTFSIDVDTGSYANVRRMLNQGVIPRQDAVRVEEMINYFAYDYPAAKDLEQPFMASTEVAPSPWNKQAHLLHIGIKGFEMPVTDRPSANLVFLVDVSGSMNSPDKLGLLKSSLKLLSRQLTADDRVSIVVYAGAAGVVLEPTAGNNQAKIATALDQLSAGGSTNGAAGIHLAYQLAEQHLVKGGINRILIATDGDFNVGTTHFEALKELVKQQRKKGISLTTLGFGTGNYNDHLMEQLADVGNGNYAYIDTVKEANKVLVEQINSTLLTIAKDVKIQIEFNPEVVAEYRLIGYENRQLNNEDFANDKVDAGEIGAGHTVTAIYEIVLQGNQGWLAESRYQRPAIESAMGNEMAYLKIRYKNPDEEHSQLLSWPILKDSIKPLKSSSNEFRFATAVAAFGQLLRDGTYLKSYTYEDILTLARSSKSVDTYGHRGEFLQLVSLAKGLTN</sequence>
<dbReference type="Gene3D" id="3.40.50.410">
    <property type="entry name" value="von Willebrand factor, type A domain"/>
    <property type="match status" value="1"/>
</dbReference>
<dbReference type="SUPFAM" id="SSF53300">
    <property type="entry name" value="vWA-like"/>
    <property type="match status" value="1"/>
</dbReference>
<dbReference type="RefSeq" id="WP_077411520.1">
    <property type="nucleotide sequence ID" value="NZ_JBHRTS010000003.1"/>
</dbReference>
<comment type="caution">
    <text evidence="2">The sequence shown here is derived from an EMBL/GenBank/DDBJ whole genome shotgun (WGS) entry which is preliminary data.</text>
</comment>
<dbReference type="PANTHER" id="PTHR10579:SF43">
    <property type="entry name" value="ZINC FINGER (C3HC4-TYPE RING FINGER) FAMILY PROTEIN"/>
    <property type="match status" value="1"/>
</dbReference>
<dbReference type="Pfam" id="PF12450">
    <property type="entry name" value="vWF_A"/>
    <property type="match status" value="1"/>
</dbReference>
<dbReference type="InterPro" id="IPR022156">
    <property type="entry name" value="Uncharacterised_YfbK_N"/>
</dbReference>
<dbReference type="InterPro" id="IPR002035">
    <property type="entry name" value="VWF_A"/>
</dbReference>
<dbReference type="PANTHER" id="PTHR10579">
    <property type="entry name" value="CALCIUM-ACTIVATED CHLORIDE CHANNEL REGULATOR"/>
    <property type="match status" value="1"/>
</dbReference>
<evidence type="ECO:0000313" key="3">
    <source>
        <dbReference type="Proteomes" id="UP001595533"/>
    </source>
</evidence>
<organism evidence="2 3">
    <name type="scientific">Marinicella sediminis</name>
    <dbReference type="NCBI Taxonomy" id="1792834"/>
    <lineage>
        <taxon>Bacteria</taxon>
        <taxon>Pseudomonadati</taxon>
        <taxon>Pseudomonadota</taxon>
        <taxon>Gammaproteobacteria</taxon>
        <taxon>Lysobacterales</taxon>
        <taxon>Marinicellaceae</taxon>
        <taxon>Marinicella</taxon>
    </lineage>
</organism>
<dbReference type="Pfam" id="PF00092">
    <property type="entry name" value="VWA"/>
    <property type="match status" value="1"/>
</dbReference>
<dbReference type="InterPro" id="IPR051266">
    <property type="entry name" value="CLCR"/>
</dbReference>